<dbReference type="EMBL" id="JANBQB010000020">
    <property type="protein sequence ID" value="KAJ1984415.1"/>
    <property type="molecule type" value="Genomic_DNA"/>
</dbReference>
<evidence type="ECO:0000313" key="8">
    <source>
        <dbReference type="EMBL" id="KAJ1984415.1"/>
    </source>
</evidence>
<comment type="similarity">
    <text evidence="7">Belongs to the class I-like SAM-binding methyltransferase superfamily. C5-methyltransferase family.</text>
</comment>
<dbReference type="AlphaFoldDB" id="A0A9W8B9Y6"/>
<evidence type="ECO:0000256" key="7">
    <source>
        <dbReference type="PROSITE-ProRule" id="PRU01016"/>
    </source>
</evidence>
<protein>
    <recommendedName>
        <fullName evidence="5">tRNA (cytosine(38)-C(5))-methyltransferase</fullName>
        <ecNumber evidence="4">2.1.1.204</ecNumber>
    </recommendedName>
    <alternativeName>
        <fullName evidence="6">DNA (cytosine-5)-methyltransferase-like protein 2</fullName>
    </alternativeName>
</protein>
<dbReference type="GO" id="GO:0008168">
    <property type="term" value="F:methyltransferase activity"/>
    <property type="evidence" value="ECO:0007669"/>
    <property type="project" value="UniProtKB-KW"/>
</dbReference>
<evidence type="ECO:0000256" key="4">
    <source>
        <dbReference type="ARBA" id="ARBA00039081"/>
    </source>
</evidence>
<evidence type="ECO:0000256" key="1">
    <source>
        <dbReference type="ARBA" id="ARBA00022603"/>
    </source>
</evidence>
<feature type="active site" evidence="7">
    <location>
        <position position="78"/>
    </location>
</feature>
<evidence type="ECO:0000256" key="3">
    <source>
        <dbReference type="ARBA" id="ARBA00022691"/>
    </source>
</evidence>
<dbReference type="PRINTS" id="PR00105">
    <property type="entry name" value="C5METTRFRASE"/>
</dbReference>
<name>A0A9W8B9Y6_9FUNG</name>
<evidence type="ECO:0000256" key="6">
    <source>
        <dbReference type="ARBA" id="ARBA00042810"/>
    </source>
</evidence>
<keyword evidence="2 7" id="KW-0808">Transferase</keyword>
<dbReference type="GO" id="GO:0032259">
    <property type="term" value="P:methylation"/>
    <property type="evidence" value="ECO:0007669"/>
    <property type="project" value="UniProtKB-KW"/>
</dbReference>
<organism evidence="8 9">
    <name type="scientific">Dimargaris verticillata</name>
    <dbReference type="NCBI Taxonomy" id="2761393"/>
    <lineage>
        <taxon>Eukaryota</taxon>
        <taxon>Fungi</taxon>
        <taxon>Fungi incertae sedis</taxon>
        <taxon>Zoopagomycota</taxon>
        <taxon>Kickxellomycotina</taxon>
        <taxon>Dimargaritomycetes</taxon>
        <taxon>Dimargaritales</taxon>
        <taxon>Dimargaritaceae</taxon>
        <taxon>Dimargaris</taxon>
    </lineage>
</organism>
<dbReference type="PANTHER" id="PTHR46098:SF1">
    <property type="entry name" value="TRNA (CYTOSINE(38)-C(5))-METHYLTRANSFERASE"/>
    <property type="match status" value="1"/>
</dbReference>
<dbReference type="InterPro" id="IPR031303">
    <property type="entry name" value="C5_meth_CS"/>
</dbReference>
<accession>A0A9W8B9Y6</accession>
<dbReference type="InterPro" id="IPR050750">
    <property type="entry name" value="C5-MTase"/>
</dbReference>
<reference evidence="8" key="1">
    <citation type="submission" date="2022-07" db="EMBL/GenBank/DDBJ databases">
        <title>Phylogenomic reconstructions and comparative analyses of Kickxellomycotina fungi.</title>
        <authorList>
            <person name="Reynolds N.K."/>
            <person name="Stajich J.E."/>
            <person name="Barry K."/>
            <person name="Grigoriev I.V."/>
            <person name="Crous P."/>
            <person name="Smith M.E."/>
        </authorList>
    </citation>
    <scope>NUCLEOTIDE SEQUENCE</scope>
    <source>
        <strain evidence="8">RSA 567</strain>
    </source>
</reference>
<dbReference type="PROSITE" id="PS00095">
    <property type="entry name" value="C5_MTASE_2"/>
    <property type="match status" value="1"/>
</dbReference>
<dbReference type="Pfam" id="PF00145">
    <property type="entry name" value="DNA_methylase"/>
    <property type="match status" value="1"/>
</dbReference>
<keyword evidence="3 7" id="KW-0949">S-adenosyl-L-methionine</keyword>
<dbReference type="Gene3D" id="3.90.120.10">
    <property type="entry name" value="DNA Methylase, subunit A, domain 2"/>
    <property type="match status" value="1"/>
</dbReference>
<proteinExistence type="inferred from homology"/>
<gene>
    <name evidence="8" type="ORF">H4R34_000678</name>
</gene>
<dbReference type="PROSITE" id="PS51679">
    <property type="entry name" value="SAM_MT_C5"/>
    <property type="match status" value="1"/>
</dbReference>
<dbReference type="PANTHER" id="PTHR46098">
    <property type="entry name" value="TRNA (CYTOSINE(38)-C(5))-METHYLTRANSFERASE"/>
    <property type="match status" value="1"/>
</dbReference>
<keyword evidence="1 7" id="KW-0489">Methyltransferase</keyword>
<dbReference type="OrthoDB" id="414133at2759"/>
<evidence type="ECO:0000313" key="9">
    <source>
        <dbReference type="Proteomes" id="UP001151582"/>
    </source>
</evidence>
<dbReference type="SUPFAM" id="SSF53335">
    <property type="entry name" value="S-adenosyl-L-methionine-dependent methyltransferases"/>
    <property type="match status" value="1"/>
</dbReference>
<dbReference type="Gene3D" id="3.40.50.150">
    <property type="entry name" value="Vaccinia Virus protein VP39"/>
    <property type="match status" value="1"/>
</dbReference>
<dbReference type="InterPro" id="IPR029063">
    <property type="entry name" value="SAM-dependent_MTases_sf"/>
</dbReference>
<comment type="caution">
    <text evidence="8">The sequence shown here is derived from an EMBL/GenBank/DDBJ whole genome shotgun (WGS) entry which is preliminary data.</text>
</comment>
<dbReference type="GO" id="GO:0005634">
    <property type="term" value="C:nucleus"/>
    <property type="evidence" value="ECO:0007669"/>
    <property type="project" value="TreeGrafter"/>
</dbReference>
<keyword evidence="9" id="KW-1185">Reference proteome</keyword>
<dbReference type="EC" id="2.1.1.204" evidence="4"/>
<evidence type="ECO:0000256" key="5">
    <source>
        <dbReference type="ARBA" id="ARBA00039681"/>
    </source>
</evidence>
<dbReference type="InterPro" id="IPR001525">
    <property type="entry name" value="C5_MeTfrase"/>
</dbReference>
<evidence type="ECO:0000256" key="2">
    <source>
        <dbReference type="ARBA" id="ARBA00022679"/>
    </source>
</evidence>
<sequence>MRHRIAEFYSGIGGMHYAWLEAGLSGEVVASFDINTFANEVNRFNFADATIHHRSIESQSLKFYQKLNADVYLMSPPCQPYTRIGLQRGSDDIRAKSFLYLLDVIFKLGEHRPRYLLIENVVGFENSDTHARTLECLGTCAYDIEEFIINPNQLGVPNSRSRYYLLPLGQTPAESSSETHTCPAPQTLEQYLGPTLTDQALLTDYRVPTDLLSKRLKVMDVVHFDSTGSCCFTKGYSHYAEGTGSILHMGYKPLGDQSPALNVTYDYRYFTEYEIAQLMGFPLTKFRFPDTITRKQRYRLLGNSLNVTVVAHLLRHLIGDS</sequence>
<dbReference type="Proteomes" id="UP001151582">
    <property type="component" value="Unassembled WGS sequence"/>
</dbReference>